<feature type="compositionally biased region" description="Basic residues" evidence="1">
    <location>
        <begin position="168"/>
        <end position="178"/>
    </location>
</feature>
<sequence length="178" mass="19281">MGGEVPDGRRRAGELVVELGRKLAEFGPEALRVVTVEEAERERVDWFRLGWEEHARLVSGESAEARPGPIHDEPDEPGMPPGAPVPRLRVAENGDATDEGATDEGAVDDSAHDRAPDATRSDRGERAEGEHADGEAGAGHGGRSEDRDEFPLPVVGAAEAEVRELMPHRIRSRGRHRP</sequence>
<comment type="caution">
    <text evidence="2">The sequence shown here is derived from an EMBL/GenBank/DDBJ whole genome shotgun (WGS) entry which is preliminary data.</text>
</comment>
<evidence type="ECO:0000256" key="1">
    <source>
        <dbReference type="SAM" id="MobiDB-lite"/>
    </source>
</evidence>
<name>A0ABU6FJF0_9ACTN</name>
<feature type="region of interest" description="Disordered" evidence="1">
    <location>
        <begin position="57"/>
        <end position="178"/>
    </location>
</feature>
<accession>A0ABU6FJF0</accession>
<protein>
    <submittedName>
        <fullName evidence="2">Uncharacterized protein</fullName>
    </submittedName>
</protein>
<dbReference type="RefSeq" id="WP_326023919.1">
    <property type="nucleotide sequence ID" value="NZ_JAOZYC010000207.1"/>
</dbReference>
<organism evidence="2 3">
    <name type="scientific">Streptomyces endophyticus</name>
    <dbReference type="NCBI Taxonomy" id="714166"/>
    <lineage>
        <taxon>Bacteria</taxon>
        <taxon>Bacillati</taxon>
        <taxon>Actinomycetota</taxon>
        <taxon>Actinomycetes</taxon>
        <taxon>Kitasatosporales</taxon>
        <taxon>Streptomycetaceae</taxon>
        <taxon>Streptomyces</taxon>
    </lineage>
</organism>
<reference evidence="2 3" key="1">
    <citation type="submission" date="2022-10" db="EMBL/GenBank/DDBJ databases">
        <authorList>
            <person name="Xie J."/>
            <person name="Shen N."/>
        </authorList>
    </citation>
    <scope>NUCLEOTIDE SEQUENCE [LARGE SCALE GENOMIC DNA]</scope>
    <source>
        <strain evidence="2 3">YIM65594</strain>
    </source>
</reference>
<keyword evidence="3" id="KW-1185">Reference proteome</keyword>
<evidence type="ECO:0000313" key="3">
    <source>
        <dbReference type="Proteomes" id="UP001354931"/>
    </source>
</evidence>
<gene>
    <name evidence="2" type="ORF">OKJ99_42020</name>
</gene>
<dbReference type="EMBL" id="JAOZYC010000207">
    <property type="protein sequence ID" value="MEB8344073.1"/>
    <property type="molecule type" value="Genomic_DNA"/>
</dbReference>
<proteinExistence type="predicted"/>
<feature type="compositionally biased region" description="Basic and acidic residues" evidence="1">
    <location>
        <begin position="109"/>
        <end position="134"/>
    </location>
</feature>
<feature type="compositionally biased region" description="Acidic residues" evidence="1">
    <location>
        <begin position="95"/>
        <end position="107"/>
    </location>
</feature>
<dbReference type="Proteomes" id="UP001354931">
    <property type="component" value="Unassembled WGS sequence"/>
</dbReference>
<evidence type="ECO:0000313" key="2">
    <source>
        <dbReference type="EMBL" id="MEB8344073.1"/>
    </source>
</evidence>